<protein>
    <submittedName>
        <fullName evidence="1">Uncharacterized protein</fullName>
    </submittedName>
</protein>
<organism evidence="1 2">
    <name type="scientific">Lactuca saligna</name>
    <name type="common">Willowleaf lettuce</name>
    <dbReference type="NCBI Taxonomy" id="75948"/>
    <lineage>
        <taxon>Eukaryota</taxon>
        <taxon>Viridiplantae</taxon>
        <taxon>Streptophyta</taxon>
        <taxon>Embryophyta</taxon>
        <taxon>Tracheophyta</taxon>
        <taxon>Spermatophyta</taxon>
        <taxon>Magnoliopsida</taxon>
        <taxon>eudicotyledons</taxon>
        <taxon>Gunneridae</taxon>
        <taxon>Pentapetalae</taxon>
        <taxon>asterids</taxon>
        <taxon>campanulids</taxon>
        <taxon>Asterales</taxon>
        <taxon>Asteraceae</taxon>
        <taxon>Cichorioideae</taxon>
        <taxon>Cichorieae</taxon>
        <taxon>Lactucinae</taxon>
        <taxon>Lactuca</taxon>
    </lineage>
</organism>
<sequence length="179" mass="21056">MYIDQYNESIFNWIEEEIPDKYDSIVKDEDQVDDFTFSDTILPGHEEDDVVSSRKPLDHSFLNALCPNKKLEDGSNTDATDEEVDVKPTYHVHDQNQNWKKMVPILGMKFYDPSELKCLLSNYVVRHGYNLWKLFWAAVNSTTVPQFEEAIDGIKKLNPNAYDHLIDREPKYWLKDFFV</sequence>
<keyword evidence="2" id="KW-1185">Reference proteome</keyword>
<dbReference type="Proteomes" id="UP001177003">
    <property type="component" value="Chromosome 0"/>
</dbReference>
<name>A0AA35YBP2_LACSI</name>
<proteinExistence type="predicted"/>
<dbReference type="EMBL" id="OX465086">
    <property type="protein sequence ID" value="CAI9265578.1"/>
    <property type="molecule type" value="Genomic_DNA"/>
</dbReference>
<evidence type="ECO:0000313" key="1">
    <source>
        <dbReference type="EMBL" id="CAI9265578.1"/>
    </source>
</evidence>
<reference evidence="1" key="1">
    <citation type="submission" date="2023-04" db="EMBL/GenBank/DDBJ databases">
        <authorList>
            <person name="Vijverberg K."/>
            <person name="Xiong W."/>
            <person name="Schranz E."/>
        </authorList>
    </citation>
    <scope>NUCLEOTIDE SEQUENCE</scope>
</reference>
<evidence type="ECO:0000313" key="2">
    <source>
        <dbReference type="Proteomes" id="UP001177003"/>
    </source>
</evidence>
<dbReference type="AlphaFoldDB" id="A0AA35YBP2"/>
<gene>
    <name evidence="1" type="ORF">LSALG_LOCUS6174</name>
</gene>
<accession>A0AA35YBP2</accession>